<proteinExistence type="predicted"/>
<sequence length="545" mass="60953">MEINPKKPIFSLLKILSSGATKTGFVSLIASVAIATLFSTPIVMSQYLSVVVSQTIHTDISSMFEVTSVCLVLVLMSLLLRTINRIAILKVINKGFLELTMTLVQNYVYPRDHSLQSALTHNKQSVFNEHVVILVNNIKRILPSLLDCLCSILISSVLMMMIDVSLFLCIIPIIILTLYLPQKVAENAPSYMKAESKNMSDINDSMTDVFRNKEFVFTTCSEKVLSWFEGKIDDHFENQSKKWVRWNYAFNVRVSFVALISSLVLVIAGDKILSDAVTVAEFLAFYVLMLNLIPSLDHVFRTFMFLQGATVNLQVIEPFIKECKSESETFGYAREFSVLKMNGVSLKLDDGGSIPLGSFEFLCGNTYIVTGPVGVGKSTLLKTVIGLNNPTHGNVEVGSEVGHWRAVDFRDVSYVSQDCLFIDGWSIQDNVVLNETYHETKLNESLEQASLSDLDIASISNWSIGEKQRVEIARAFYKDAKIMVFDEPTSALDKKLKSAIWSHILKSEVDKIKLVVSHEIPDNLQFFANVHICELTSDKGLVKCC</sequence>
<protein>
    <submittedName>
        <fullName evidence="10">ATP-binding cassette domain-containing protein</fullName>
    </submittedName>
</protein>
<keyword evidence="2 7" id="KW-0812">Transmembrane</keyword>
<keyword evidence="6 7" id="KW-0472">Membrane</keyword>
<evidence type="ECO:0000256" key="7">
    <source>
        <dbReference type="SAM" id="Phobius"/>
    </source>
</evidence>
<dbReference type="PANTHER" id="PTHR24221:SF654">
    <property type="entry name" value="ATP-BINDING CASSETTE SUB-FAMILY B MEMBER 6"/>
    <property type="match status" value="1"/>
</dbReference>
<keyword evidence="3" id="KW-0547">Nucleotide-binding</keyword>
<dbReference type="EMBL" id="JBGOOS010000014">
    <property type="protein sequence ID" value="MEZ8209396.1"/>
    <property type="molecule type" value="Genomic_DNA"/>
</dbReference>
<evidence type="ECO:0000256" key="1">
    <source>
        <dbReference type="ARBA" id="ARBA00004651"/>
    </source>
</evidence>
<organism evidence="10 11">
    <name type="scientific">Vibrio bivalvicida</name>
    <dbReference type="NCBI Taxonomy" id="1276888"/>
    <lineage>
        <taxon>Bacteria</taxon>
        <taxon>Pseudomonadati</taxon>
        <taxon>Pseudomonadota</taxon>
        <taxon>Gammaproteobacteria</taxon>
        <taxon>Vibrionales</taxon>
        <taxon>Vibrionaceae</taxon>
        <taxon>Vibrio</taxon>
        <taxon>Vibrio oreintalis group</taxon>
    </lineage>
</organism>
<feature type="domain" description="ABC transmembrane type-1" evidence="9">
    <location>
        <begin position="25"/>
        <end position="308"/>
    </location>
</feature>
<evidence type="ECO:0000256" key="3">
    <source>
        <dbReference type="ARBA" id="ARBA00022741"/>
    </source>
</evidence>
<gene>
    <name evidence="10" type="ORF">ACED39_11455</name>
</gene>
<feature type="transmembrane region" description="Helical" evidence="7">
    <location>
        <begin position="276"/>
        <end position="296"/>
    </location>
</feature>
<evidence type="ECO:0000256" key="2">
    <source>
        <dbReference type="ARBA" id="ARBA00022692"/>
    </source>
</evidence>
<dbReference type="Proteomes" id="UP001569151">
    <property type="component" value="Unassembled WGS sequence"/>
</dbReference>
<keyword evidence="4 10" id="KW-0067">ATP-binding</keyword>
<feature type="transmembrane region" description="Helical" evidence="7">
    <location>
        <begin position="248"/>
        <end position="269"/>
    </location>
</feature>
<dbReference type="InterPro" id="IPR011527">
    <property type="entry name" value="ABC1_TM_dom"/>
</dbReference>
<feature type="domain" description="ABC transporter" evidence="8">
    <location>
        <begin position="339"/>
        <end position="544"/>
    </location>
</feature>
<accession>A0ABV4MIJ4</accession>
<dbReference type="Pfam" id="PF00664">
    <property type="entry name" value="ABC_membrane"/>
    <property type="match status" value="1"/>
</dbReference>
<name>A0ABV4MIJ4_9VIBR</name>
<evidence type="ECO:0000313" key="11">
    <source>
        <dbReference type="Proteomes" id="UP001569151"/>
    </source>
</evidence>
<comment type="caution">
    <text evidence="10">The sequence shown here is derived from an EMBL/GenBank/DDBJ whole genome shotgun (WGS) entry which is preliminary data.</text>
</comment>
<dbReference type="PROSITE" id="PS50893">
    <property type="entry name" value="ABC_TRANSPORTER_2"/>
    <property type="match status" value="1"/>
</dbReference>
<dbReference type="Gene3D" id="1.20.1560.10">
    <property type="entry name" value="ABC transporter type 1, transmembrane domain"/>
    <property type="match status" value="1"/>
</dbReference>
<feature type="transmembrane region" description="Helical" evidence="7">
    <location>
        <begin position="24"/>
        <end position="48"/>
    </location>
</feature>
<evidence type="ECO:0000256" key="4">
    <source>
        <dbReference type="ARBA" id="ARBA00022840"/>
    </source>
</evidence>
<evidence type="ECO:0000259" key="9">
    <source>
        <dbReference type="PROSITE" id="PS50929"/>
    </source>
</evidence>
<reference evidence="10 11" key="1">
    <citation type="submission" date="2024-06" db="EMBL/GenBank/DDBJ databases">
        <authorList>
            <person name="Steensen K."/>
            <person name="Seneca J."/>
            <person name="Bartlau N."/>
            <person name="Yu A.X."/>
            <person name="Polz M.F."/>
        </authorList>
    </citation>
    <scope>NUCLEOTIDE SEQUENCE [LARGE SCALE GENOMIC DNA]</scope>
    <source>
        <strain evidence="10 11">1F146</strain>
    </source>
</reference>
<evidence type="ECO:0000259" key="8">
    <source>
        <dbReference type="PROSITE" id="PS50893"/>
    </source>
</evidence>
<dbReference type="InterPro" id="IPR039421">
    <property type="entry name" value="Type_1_exporter"/>
</dbReference>
<dbReference type="Gene3D" id="3.40.50.300">
    <property type="entry name" value="P-loop containing nucleotide triphosphate hydrolases"/>
    <property type="match status" value="1"/>
</dbReference>
<evidence type="ECO:0000313" key="10">
    <source>
        <dbReference type="EMBL" id="MEZ8209396.1"/>
    </source>
</evidence>
<dbReference type="InterPro" id="IPR003439">
    <property type="entry name" value="ABC_transporter-like_ATP-bd"/>
</dbReference>
<keyword evidence="11" id="KW-1185">Reference proteome</keyword>
<evidence type="ECO:0000256" key="5">
    <source>
        <dbReference type="ARBA" id="ARBA00022989"/>
    </source>
</evidence>
<keyword evidence="5 7" id="KW-1133">Transmembrane helix</keyword>
<dbReference type="Pfam" id="PF00005">
    <property type="entry name" value="ABC_tran"/>
    <property type="match status" value="1"/>
</dbReference>
<feature type="transmembrane region" description="Helical" evidence="7">
    <location>
        <begin position="60"/>
        <end position="80"/>
    </location>
</feature>
<dbReference type="SMART" id="SM00382">
    <property type="entry name" value="AAA"/>
    <property type="match status" value="1"/>
</dbReference>
<dbReference type="RefSeq" id="WP_371719047.1">
    <property type="nucleotide sequence ID" value="NZ_JBGOOF010000016.1"/>
</dbReference>
<dbReference type="InterPro" id="IPR036640">
    <property type="entry name" value="ABC1_TM_sf"/>
</dbReference>
<dbReference type="SUPFAM" id="SSF90123">
    <property type="entry name" value="ABC transporter transmembrane region"/>
    <property type="match status" value="1"/>
</dbReference>
<dbReference type="SUPFAM" id="SSF52540">
    <property type="entry name" value="P-loop containing nucleoside triphosphate hydrolases"/>
    <property type="match status" value="1"/>
</dbReference>
<dbReference type="InterPro" id="IPR027417">
    <property type="entry name" value="P-loop_NTPase"/>
</dbReference>
<dbReference type="PANTHER" id="PTHR24221">
    <property type="entry name" value="ATP-BINDING CASSETTE SUB-FAMILY B"/>
    <property type="match status" value="1"/>
</dbReference>
<comment type="subcellular location">
    <subcellularLocation>
        <location evidence="1">Cell membrane</location>
        <topology evidence="1">Multi-pass membrane protein</topology>
    </subcellularLocation>
</comment>
<feature type="transmembrane region" description="Helical" evidence="7">
    <location>
        <begin position="149"/>
        <end position="180"/>
    </location>
</feature>
<dbReference type="InterPro" id="IPR003593">
    <property type="entry name" value="AAA+_ATPase"/>
</dbReference>
<evidence type="ECO:0000256" key="6">
    <source>
        <dbReference type="ARBA" id="ARBA00023136"/>
    </source>
</evidence>
<dbReference type="PROSITE" id="PS50929">
    <property type="entry name" value="ABC_TM1F"/>
    <property type="match status" value="1"/>
</dbReference>
<dbReference type="GO" id="GO:0005524">
    <property type="term" value="F:ATP binding"/>
    <property type="evidence" value="ECO:0007669"/>
    <property type="project" value="UniProtKB-KW"/>
</dbReference>